<feature type="transmembrane region" description="Helical" evidence="1">
    <location>
        <begin position="12"/>
        <end position="33"/>
    </location>
</feature>
<evidence type="ECO:0000313" key="3">
    <source>
        <dbReference type="Proteomes" id="UP001596060"/>
    </source>
</evidence>
<protein>
    <submittedName>
        <fullName evidence="2">Uncharacterized protein</fullName>
    </submittedName>
</protein>
<feature type="transmembrane region" description="Helical" evidence="1">
    <location>
        <begin position="53"/>
        <end position="78"/>
    </location>
</feature>
<proteinExistence type="predicted"/>
<accession>A0ABW0P4C5</accession>
<dbReference type="Proteomes" id="UP001596060">
    <property type="component" value="Unassembled WGS sequence"/>
</dbReference>
<keyword evidence="1" id="KW-0812">Transmembrane</keyword>
<sequence>MTDDREDILRRDGIIIGIAGTSLLNGMHFSAWFDPAYILMKQFAPGFFITSPLLVFYFTSLFLSALTLAFGGIPAAIYERSKGEASSSTTSMWIWFGAIVLLTIPTLLQMTARPA</sequence>
<reference evidence="3" key="1">
    <citation type="journal article" date="2019" name="Int. J. Syst. Evol. Microbiol.">
        <title>The Global Catalogue of Microorganisms (GCM) 10K type strain sequencing project: providing services to taxonomists for standard genome sequencing and annotation.</title>
        <authorList>
            <consortium name="The Broad Institute Genomics Platform"/>
            <consortium name="The Broad Institute Genome Sequencing Center for Infectious Disease"/>
            <person name="Wu L."/>
            <person name="Ma J."/>
        </authorList>
    </citation>
    <scope>NUCLEOTIDE SEQUENCE [LARGE SCALE GENOMIC DNA]</scope>
    <source>
        <strain evidence="3">CCUG 43117</strain>
    </source>
</reference>
<comment type="caution">
    <text evidence="2">The sequence shown here is derived from an EMBL/GenBank/DDBJ whole genome shotgun (WGS) entry which is preliminary data.</text>
</comment>
<keyword evidence="3" id="KW-1185">Reference proteome</keyword>
<keyword evidence="1" id="KW-0472">Membrane</keyword>
<evidence type="ECO:0000313" key="2">
    <source>
        <dbReference type="EMBL" id="MFC5506522.1"/>
    </source>
</evidence>
<dbReference type="RefSeq" id="WP_066717573.1">
    <property type="nucleotide sequence ID" value="NZ_JBHSLU010000045.1"/>
</dbReference>
<keyword evidence="1" id="KW-1133">Transmembrane helix</keyword>
<feature type="transmembrane region" description="Helical" evidence="1">
    <location>
        <begin position="90"/>
        <end position="108"/>
    </location>
</feature>
<evidence type="ECO:0000256" key="1">
    <source>
        <dbReference type="SAM" id="Phobius"/>
    </source>
</evidence>
<organism evidence="2 3">
    <name type="scientific">Bosea massiliensis</name>
    <dbReference type="NCBI Taxonomy" id="151419"/>
    <lineage>
        <taxon>Bacteria</taxon>
        <taxon>Pseudomonadati</taxon>
        <taxon>Pseudomonadota</taxon>
        <taxon>Alphaproteobacteria</taxon>
        <taxon>Hyphomicrobiales</taxon>
        <taxon>Boseaceae</taxon>
        <taxon>Bosea</taxon>
    </lineage>
</organism>
<dbReference type="EMBL" id="JBHSLU010000045">
    <property type="protein sequence ID" value="MFC5506522.1"/>
    <property type="molecule type" value="Genomic_DNA"/>
</dbReference>
<gene>
    <name evidence="2" type="ORF">ACFPN9_14785</name>
</gene>
<name>A0ABW0P4C5_9HYPH</name>